<dbReference type="AlphaFoldDB" id="A0A8H5LMU5"/>
<organism evidence="1 2">
    <name type="scientific">Tetrapyrgos nigripes</name>
    <dbReference type="NCBI Taxonomy" id="182062"/>
    <lineage>
        <taxon>Eukaryota</taxon>
        <taxon>Fungi</taxon>
        <taxon>Dikarya</taxon>
        <taxon>Basidiomycota</taxon>
        <taxon>Agaricomycotina</taxon>
        <taxon>Agaricomycetes</taxon>
        <taxon>Agaricomycetidae</taxon>
        <taxon>Agaricales</taxon>
        <taxon>Marasmiineae</taxon>
        <taxon>Marasmiaceae</taxon>
        <taxon>Tetrapyrgos</taxon>
    </lineage>
</organism>
<name>A0A8H5LMU5_9AGAR</name>
<keyword evidence="2" id="KW-1185">Reference proteome</keyword>
<proteinExistence type="predicted"/>
<gene>
    <name evidence="1" type="ORF">D9758_007132</name>
</gene>
<evidence type="ECO:0000313" key="2">
    <source>
        <dbReference type="Proteomes" id="UP000559256"/>
    </source>
</evidence>
<protein>
    <submittedName>
        <fullName evidence="1">Uncharacterized protein</fullName>
    </submittedName>
</protein>
<accession>A0A8H5LMU5</accession>
<reference evidence="1 2" key="1">
    <citation type="journal article" date="2020" name="ISME J.">
        <title>Uncovering the hidden diversity of litter-decomposition mechanisms in mushroom-forming fungi.</title>
        <authorList>
            <person name="Floudas D."/>
            <person name="Bentzer J."/>
            <person name="Ahren D."/>
            <person name="Johansson T."/>
            <person name="Persson P."/>
            <person name="Tunlid A."/>
        </authorList>
    </citation>
    <scope>NUCLEOTIDE SEQUENCE [LARGE SCALE GENOMIC DNA]</scope>
    <source>
        <strain evidence="1 2">CBS 291.85</strain>
    </source>
</reference>
<dbReference type="Proteomes" id="UP000559256">
    <property type="component" value="Unassembled WGS sequence"/>
</dbReference>
<dbReference type="OrthoDB" id="3235960at2759"/>
<sequence length="193" mass="22181">MACVLAIFLLVYVFLSCIPLLYLNAPYRTPLSGALWRLGNAISDFLVHKHDLRRDKTLNEAMLEKSLKDTTARDQQAMVYTIKSLTDKDEFLPFLEAISDVIYNPMGPNLLFRGPIHKQNLPLVMPLLQTSDSEVNVFVRIAQFTSSPWLDDRAAKACLRALWPLIYALVKPSFHTSRERERLYIGDDRYQGY</sequence>
<dbReference type="EMBL" id="JAACJM010000036">
    <property type="protein sequence ID" value="KAF5362904.1"/>
    <property type="molecule type" value="Genomic_DNA"/>
</dbReference>
<evidence type="ECO:0000313" key="1">
    <source>
        <dbReference type="EMBL" id="KAF5362904.1"/>
    </source>
</evidence>
<comment type="caution">
    <text evidence="1">The sequence shown here is derived from an EMBL/GenBank/DDBJ whole genome shotgun (WGS) entry which is preliminary data.</text>
</comment>